<comment type="caution">
    <text evidence="2">The sequence shown here is derived from an EMBL/GenBank/DDBJ whole genome shotgun (WGS) entry which is preliminary data.</text>
</comment>
<evidence type="ECO:0000313" key="3">
    <source>
        <dbReference type="Proteomes" id="UP001459277"/>
    </source>
</evidence>
<accession>A0AAW2BI32</accession>
<keyword evidence="1" id="KW-0472">Membrane</keyword>
<evidence type="ECO:0000313" key="2">
    <source>
        <dbReference type="EMBL" id="KAK9984872.1"/>
    </source>
</evidence>
<dbReference type="AlphaFoldDB" id="A0AAW2BI32"/>
<proteinExistence type="predicted"/>
<gene>
    <name evidence="2" type="ORF">SO802_034397</name>
</gene>
<sequence length="107" mass="11955">MMRRQHQDQQSKVFHELSALVLNILRSLLMPIPFSDESLAPMTTTRSATTLALRRLSTEVVVAQITPTGFVSLMLWISLALMLCGLVTFFIGFLLMSYDVGFGYVAV</sequence>
<dbReference type="PANTHER" id="PTHR34781">
    <property type="entry name" value="TRANSMEMBRANE PROTEIN"/>
    <property type="match status" value="1"/>
</dbReference>
<dbReference type="Proteomes" id="UP001459277">
    <property type="component" value="Unassembled WGS sequence"/>
</dbReference>
<keyword evidence="1" id="KW-0812">Transmembrane</keyword>
<dbReference type="EMBL" id="JAZDWU010000012">
    <property type="protein sequence ID" value="KAK9984872.1"/>
    <property type="molecule type" value="Genomic_DNA"/>
</dbReference>
<dbReference type="PANTHER" id="PTHR34781:SF2">
    <property type="entry name" value="TRANSMEMBRANE PROTEIN"/>
    <property type="match status" value="1"/>
</dbReference>
<keyword evidence="1" id="KW-1133">Transmembrane helix</keyword>
<evidence type="ECO:0000256" key="1">
    <source>
        <dbReference type="SAM" id="Phobius"/>
    </source>
</evidence>
<reference evidence="2 3" key="1">
    <citation type="submission" date="2024-01" db="EMBL/GenBank/DDBJ databases">
        <title>A telomere-to-telomere, gap-free genome of sweet tea (Lithocarpus litseifolius).</title>
        <authorList>
            <person name="Zhou J."/>
        </authorList>
    </citation>
    <scope>NUCLEOTIDE SEQUENCE [LARGE SCALE GENOMIC DNA]</scope>
    <source>
        <strain evidence="2">Zhou-2022a</strain>
        <tissue evidence="2">Leaf</tissue>
    </source>
</reference>
<feature type="transmembrane region" description="Helical" evidence="1">
    <location>
        <begin position="73"/>
        <end position="95"/>
    </location>
</feature>
<organism evidence="2 3">
    <name type="scientific">Lithocarpus litseifolius</name>
    <dbReference type="NCBI Taxonomy" id="425828"/>
    <lineage>
        <taxon>Eukaryota</taxon>
        <taxon>Viridiplantae</taxon>
        <taxon>Streptophyta</taxon>
        <taxon>Embryophyta</taxon>
        <taxon>Tracheophyta</taxon>
        <taxon>Spermatophyta</taxon>
        <taxon>Magnoliopsida</taxon>
        <taxon>eudicotyledons</taxon>
        <taxon>Gunneridae</taxon>
        <taxon>Pentapetalae</taxon>
        <taxon>rosids</taxon>
        <taxon>fabids</taxon>
        <taxon>Fagales</taxon>
        <taxon>Fagaceae</taxon>
        <taxon>Lithocarpus</taxon>
    </lineage>
</organism>
<name>A0AAW2BI32_9ROSI</name>
<protein>
    <submittedName>
        <fullName evidence="2">Uncharacterized protein</fullName>
    </submittedName>
</protein>
<keyword evidence="3" id="KW-1185">Reference proteome</keyword>